<feature type="domain" description="Non-haem dioxygenase N-terminal" evidence="2">
    <location>
        <begin position="29"/>
        <end position="115"/>
    </location>
</feature>
<dbReference type="InterPro" id="IPR044861">
    <property type="entry name" value="IPNS-like_FE2OG_OXY"/>
</dbReference>
<comment type="caution">
    <text evidence="3">The sequence shown here is derived from an EMBL/GenBank/DDBJ whole genome shotgun (WGS) entry which is preliminary data.</text>
</comment>
<dbReference type="SUPFAM" id="SSF51197">
    <property type="entry name" value="Clavaminate synthase-like"/>
    <property type="match status" value="1"/>
</dbReference>
<gene>
    <name evidence="3" type="ORF">GGX14DRAFT_475175</name>
</gene>
<reference evidence="3" key="1">
    <citation type="submission" date="2023-03" db="EMBL/GenBank/DDBJ databases">
        <title>Massive genome expansion in bonnet fungi (Mycena s.s.) driven by repeated elements and novel gene families across ecological guilds.</title>
        <authorList>
            <consortium name="Lawrence Berkeley National Laboratory"/>
            <person name="Harder C.B."/>
            <person name="Miyauchi S."/>
            <person name="Viragh M."/>
            <person name="Kuo A."/>
            <person name="Thoen E."/>
            <person name="Andreopoulos B."/>
            <person name="Lu D."/>
            <person name="Skrede I."/>
            <person name="Drula E."/>
            <person name="Henrissat B."/>
            <person name="Morin E."/>
            <person name="Kohler A."/>
            <person name="Barry K."/>
            <person name="LaButti K."/>
            <person name="Morin E."/>
            <person name="Salamov A."/>
            <person name="Lipzen A."/>
            <person name="Mereny Z."/>
            <person name="Hegedus B."/>
            <person name="Baldrian P."/>
            <person name="Stursova M."/>
            <person name="Weitz H."/>
            <person name="Taylor A."/>
            <person name="Grigoriev I.V."/>
            <person name="Nagy L.G."/>
            <person name="Martin F."/>
            <person name="Kauserud H."/>
        </authorList>
    </citation>
    <scope>NUCLEOTIDE SEQUENCE</scope>
    <source>
        <strain evidence="3">9144</strain>
    </source>
</reference>
<dbReference type="EMBL" id="JARJCW010000091">
    <property type="protein sequence ID" value="KAJ7195368.1"/>
    <property type="molecule type" value="Genomic_DNA"/>
</dbReference>
<dbReference type="PRINTS" id="PR00682">
    <property type="entry name" value="IPNSYNTHASE"/>
</dbReference>
<evidence type="ECO:0000313" key="3">
    <source>
        <dbReference type="EMBL" id="KAJ7195368.1"/>
    </source>
</evidence>
<keyword evidence="4" id="KW-1185">Reference proteome</keyword>
<feature type="domain" description="Isopenicillin N synthase-like Fe(2+) 2OG dioxygenase" evidence="1">
    <location>
        <begin position="190"/>
        <end position="293"/>
    </location>
</feature>
<dbReference type="InterPro" id="IPR027443">
    <property type="entry name" value="IPNS-like_sf"/>
</dbReference>
<protein>
    <recommendedName>
        <fullName evidence="5">Clavaminate synthase-like protein</fullName>
    </recommendedName>
</protein>
<dbReference type="PANTHER" id="PTHR47990">
    <property type="entry name" value="2-OXOGLUTARATE (2OG) AND FE(II)-DEPENDENT OXYGENASE SUPERFAMILY PROTEIN-RELATED"/>
    <property type="match status" value="1"/>
</dbReference>
<dbReference type="InterPro" id="IPR026992">
    <property type="entry name" value="DIOX_N"/>
</dbReference>
<organism evidence="3 4">
    <name type="scientific">Mycena pura</name>
    <dbReference type="NCBI Taxonomy" id="153505"/>
    <lineage>
        <taxon>Eukaryota</taxon>
        <taxon>Fungi</taxon>
        <taxon>Dikarya</taxon>
        <taxon>Basidiomycota</taxon>
        <taxon>Agaricomycotina</taxon>
        <taxon>Agaricomycetes</taxon>
        <taxon>Agaricomycetidae</taxon>
        <taxon>Agaricales</taxon>
        <taxon>Marasmiineae</taxon>
        <taxon>Mycenaceae</taxon>
        <taxon>Mycena</taxon>
    </lineage>
</organism>
<proteinExistence type="predicted"/>
<dbReference type="AlphaFoldDB" id="A0AAD6UVE7"/>
<evidence type="ECO:0000313" key="4">
    <source>
        <dbReference type="Proteomes" id="UP001219525"/>
    </source>
</evidence>
<name>A0AAD6UVE7_9AGAR</name>
<dbReference type="Gene3D" id="2.60.120.330">
    <property type="entry name" value="B-lactam Antibiotic, Isopenicillin N Synthase, Chain"/>
    <property type="match status" value="1"/>
</dbReference>
<accession>A0AAD6UVE7</accession>
<sequence length="364" mass="42111">MPVPAYPEFKPWTLPKETQTELDYAPLAVLDFAKWDLPGGKQELACELRDAVRTMGFWAIKNPGVSQAEMDRMFAFANTFFDLPEEQKMEVTIVDGKTVFQGYRPPGIVKGTTHKENFEILALRRFYRGCTNQRHGFVKHYQETITAFQNLVHEKVIVRLFTLLSIILELPLNHFLDMHKLDKESDSHLRYIKYHARTTEQDKAVNNQWLSGHTDFGTITLLFPQPVAGLQVLTSENEWKWVKYVEGGIICNAADVLSMMTKGYVKSAVHRVTRPPPDQTHLTRLGMFFFLRPADDVPMKPSFSPVLQREGLWTAEDDAHDQDDTTTCGEFVIARLKNYNPSRQPDRKENEVLRFKNWQVQNKY</sequence>
<evidence type="ECO:0000259" key="2">
    <source>
        <dbReference type="Pfam" id="PF14226"/>
    </source>
</evidence>
<dbReference type="Pfam" id="PF03171">
    <property type="entry name" value="2OG-FeII_Oxy"/>
    <property type="match status" value="1"/>
</dbReference>
<evidence type="ECO:0000259" key="1">
    <source>
        <dbReference type="Pfam" id="PF03171"/>
    </source>
</evidence>
<dbReference type="InterPro" id="IPR050231">
    <property type="entry name" value="Iron_ascorbate_oxido_reductase"/>
</dbReference>
<evidence type="ECO:0008006" key="5">
    <source>
        <dbReference type="Google" id="ProtNLM"/>
    </source>
</evidence>
<dbReference type="Proteomes" id="UP001219525">
    <property type="component" value="Unassembled WGS sequence"/>
</dbReference>
<dbReference type="Pfam" id="PF14226">
    <property type="entry name" value="DIOX_N"/>
    <property type="match status" value="1"/>
</dbReference>